<feature type="region of interest" description="Disordered" evidence="1">
    <location>
        <begin position="1"/>
        <end position="29"/>
    </location>
</feature>
<protein>
    <submittedName>
        <fullName evidence="2">Phosphohistidine phosphatase sixA</fullName>
        <ecNumber evidence="2">3.1.3.-</ecNumber>
    </submittedName>
</protein>
<name>A0A239VFS1_9MICO</name>
<dbReference type="GO" id="GO:0016787">
    <property type="term" value="F:hydrolase activity"/>
    <property type="evidence" value="ECO:0007669"/>
    <property type="project" value="UniProtKB-KW"/>
</dbReference>
<dbReference type="EC" id="3.1.3.-" evidence="2"/>
<dbReference type="EMBL" id="LT906453">
    <property type="protein sequence ID" value="SNV20434.1"/>
    <property type="molecule type" value="Genomic_DNA"/>
</dbReference>
<reference evidence="2 3" key="1">
    <citation type="submission" date="2017-06" db="EMBL/GenBank/DDBJ databases">
        <authorList>
            <consortium name="Pathogen Informatics"/>
        </authorList>
    </citation>
    <scope>NUCLEOTIDE SEQUENCE [LARGE SCALE GENOMIC DNA]</scope>
    <source>
        <strain evidence="2 3">NCTC13039</strain>
    </source>
</reference>
<dbReference type="RefSeq" id="WP_028327054.1">
    <property type="nucleotide sequence ID" value="NZ_LT906453.1"/>
</dbReference>
<gene>
    <name evidence="2" type="primary">sixA</name>
    <name evidence="2" type="ORF">SAMEA4475696_01007</name>
</gene>
<evidence type="ECO:0000313" key="3">
    <source>
        <dbReference type="Proteomes" id="UP000242637"/>
    </source>
</evidence>
<keyword evidence="2" id="KW-0378">Hydrolase</keyword>
<evidence type="ECO:0000256" key="1">
    <source>
        <dbReference type="SAM" id="MobiDB-lite"/>
    </source>
</evidence>
<dbReference type="AlphaFoldDB" id="A0A239VFS1"/>
<dbReference type="CDD" id="cd07067">
    <property type="entry name" value="HP_PGM_like"/>
    <property type="match status" value="1"/>
</dbReference>
<proteinExistence type="predicted"/>
<dbReference type="InterPro" id="IPR013078">
    <property type="entry name" value="His_Pase_superF_clade-1"/>
</dbReference>
<dbReference type="GeneID" id="63459248"/>
<accession>A0A239VFS1</accession>
<dbReference type="KEGG" id="dco:SAMEA4475696_1007"/>
<keyword evidence="3" id="KW-1185">Reference proteome</keyword>
<dbReference type="SUPFAM" id="SSF53254">
    <property type="entry name" value="Phosphoglycerate mutase-like"/>
    <property type="match status" value="1"/>
</dbReference>
<sequence length="214" mass="22636">MTSVQTVEGPGAMRRRLQQASAAGEHGAAEVDSSLVASSALAGFAGEGEDMRVVVLMRHAKAKSSSPAGDFERPLHRDGRNAARMVGEWLVGENVRPDIAVVSPSARTVQTWEELTRGGLRANDLWADKAIYDGEARDIIESVNALPNDAHVVVVIGHFPGVPQLASRLADHLPAGSAHPEDGWPPASAAVVAHPGSWESFPSEESALVAFRRG</sequence>
<organism evidence="2 3">
    <name type="scientific">Dermatophilus congolensis</name>
    <dbReference type="NCBI Taxonomy" id="1863"/>
    <lineage>
        <taxon>Bacteria</taxon>
        <taxon>Bacillati</taxon>
        <taxon>Actinomycetota</taxon>
        <taxon>Actinomycetes</taxon>
        <taxon>Micrococcales</taxon>
        <taxon>Dermatophilaceae</taxon>
        <taxon>Dermatophilus</taxon>
    </lineage>
</organism>
<dbReference type="OrthoDB" id="9810154at2"/>
<dbReference type="Gene3D" id="3.40.50.1240">
    <property type="entry name" value="Phosphoglycerate mutase-like"/>
    <property type="match status" value="1"/>
</dbReference>
<evidence type="ECO:0000313" key="2">
    <source>
        <dbReference type="EMBL" id="SNV20434.1"/>
    </source>
</evidence>
<dbReference type="Pfam" id="PF00300">
    <property type="entry name" value="His_Phos_1"/>
    <property type="match status" value="1"/>
</dbReference>
<dbReference type="STRING" id="1121387.GCA_000429885_01080"/>
<dbReference type="Proteomes" id="UP000242637">
    <property type="component" value="Chromosome 1"/>
</dbReference>
<dbReference type="InterPro" id="IPR029033">
    <property type="entry name" value="His_PPase_superfam"/>
</dbReference>